<evidence type="ECO:0000313" key="3">
    <source>
        <dbReference type="EMBL" id="MDO7833661.1"/>
    </source>
</evidence>
<feature type="coiled-coil region" evidence="1">
    <location>
        <begin position="147"/>
        <end position="174"/>
    </location>
</feature>
<reference evidence="3" key="1">
    <citation type="submission" date="2023-07" db="EMBL/GenBank/DDBJ databases">
        <title>Bacterial whole genome sequence for Sphingobium sp. HBC34.</title>
        <authorList>
            <person name="Le V."/>
            <person name="Ko S.-R."/>
            <person name="Ahn C.-Y."/>
            <person name="Oh H.-M."/>
        </authorList>
    </citation>
    <scope>NUCLEOTIDE SEQUENCE</scope>
    <source>
        <strain evidence="3">HBC34</strain>
    </source>
</reference>
<feature type="transmembrane region" description="Helical" evidence="2">
    <location>
        <begin position="222"/>
        <end position="242"/>
    </location>
</feature>
<sequence length="248" mass="28524">MKVSEINIGDARYAFNSAVDIVAYANEQARLWQYHLEHSPSPARRLQGNAKRYFEQMGLAWNLLNEAIDKKFGDSIETTEVNDLDQLCSVIPLVDFHTFQNGGHRITEQDVHVLEKAVTSFRQRYVSAPPKVALRLDDGTQRTPAEVGELYNRVTALRREIEDLSNTAQQKVDEAMASVDRWKSNLEIDFSEIQKAYREQMVINEPVKLWKIRMSLHEKNRWRYLGVAIFLGLVTIAVPAWLGTCLFE</sequence>
<proteinExistence type="predicted"/>
<evidence type="ECO:0000256" key="2">
    <source>
        <dbReference type="SAM" id="Phobius"/>
    </source>
</evidence>
<accession>A0ABT8ZHI5</accession>
<keyword evidence="2" id="KW-0472">Membrane</keyword>
<gene>
    <name evidence="3" type="ORF">Q4610_01255</name>
</gene>
<organism evidence="3 4">
    <name type="scientific">Sphingobium cyanobacteriorum</name>
    <dbReference type="NCBI Taxonomy" id="3063954"/>
    <lineage>
        <taxon>Bacteria</taxon>
        <taxon>Pseudomonadati</taxon>
        <taxon>Pseudomonadota</taxon>
        <taxon>Alphaproteobacteria</taxon>
        <taxon>Sphingomonadales</taxon>
        <taxon>Sphingomonadaceae</taxon>
        <taxon>Sphingobium</taxon>
    </lineage>
</organism>
<dbReference type="EMBL" id="JAUQOM010000001">
    <property type="protein sequence ID" value="MDO7833661.1"/>
    <property type="molecule type" value="Genomic_DNA"/>
</dbReference>
<comment type="caution">
    <text evidence="3">The sequence shown here is derived from an EMBL/GenBank/DDBJ whole genome shotgun (WGS) entry which is preliminary data.</text>
</comment>
<dbReference type="RefSeq" id="WP_304534201.1">
    <property type="nucleotide sequence ID" value="NZ_JAUQOM010000001.1"/>
</dbReference>
<evidence type="ECO:0000256" key="1">
    <source>
        <dbReference type="SAM" id="Coils"/>
    </source>
</evidence>
<keyword evidence="2" id="KW-0812">Transmembrane</keyword>
<evidence type="ECO:0000313" key="4">
    <source>
        <dbReference type="Proteomes" id="UP001176471"/>
    </source>
</evidence>
<dbReference type="Proteomes" id="UP001176471">
    <property type="component" value="Unassembled WGS sequence"/>
</dbReference>
<name>A0ABT8ZHI5_9SPHN</name>
<keyword evidence="4" id="KW-1185">Reference proteome</keyword>
<keyword evidence="1" id="KW-0175">Coiled coil</keyword>
<protein>
    <submittedName>
        <fullName evidence="3">Uncharacterized protein</fullName>
    </submittedName>
</protein>
<keyword evidence="2" id="KW-1133">Transmembrane helix</keyword>